<comment type="caution">
    <text evidence="3">The sequence shown here is derived from an EMBL/GenBank/DDBJ whole genome shotgun (WGS) entry which is preliminary data.</text>
</comment>
<feature type="transmembrane region" description="Helical" evidence="2">
    <location>
        <begin position="44"/>
        <end position="63"/>
    </location>
</feature>
<protein>
    <submittedName>
        <fullName evidence="3">Uncharacterized protein</fullName>
    </submittedName>
</protein>
<name>A0A813JUS9_POLGL</name>
<sequence>MDWAALHWPDWAPTTNVDWSAQVQVALEKGLAILGSLEEVWPDVVAWLVVSSVAFSLLHFVVVRRPRSCGLVALTWLSWLGSQVWQQGPGALEATRLRGRVAVEATESFVKQMVALVQAWMHFFLPFLNDLCRQATALWRSVSPRTRMFLLCAAVTIYTTVTTTIWAYQGFRKHQNALARAVGAALFHSSFLVVGPLTWELSGRLPVHWLPFVLRHVVSTVPTVGSLLALGWRPIPAAKDQPQKAGAAEISNSGPQEAEGGSFLQRRTRRLSAAASALVGASPPAFAAEPVSPASAAKLSPSAQRLWLSYWASWPLIAVLELGLGNLHVAAPGVQDVQSLQSDLQRGLLVLALWLQLWGGSRLLQVVVRWLFGHLTMPAVLGRLAGQRGSWLLGLLRGGLGGVAAPSASSSLWLVRNAPRRMWLVWVGIFGGVLVFVVL</sequence>
<evidence type="ECO:0000313" key="3">
    <source>
        <dbReference type="EMBL" id="CAE8683369.1"/>
    </source>
</evidence>
<dbReference type="Proteomes" id="UP000626109">
    <property type="component" value="Unassembled WGS sequence"/>
</dbReference>
<gene>
    <name evidence="3" type="ORF">PGLA2088_LOCUS23419</name>
</gene>
<feature type="non-terminal residue" evidence="3">
    <location>
        <position position="439"/>
    </location>
</feature>
<evidence type="ECO:0000256" key="2">
    <source>
        <dbReference type="SAM" id="Phobius"/>
    </source>
</evidence>
<evidence type="ECO:0000256" key="1">
    <source>
        <dbReference type="SAM" id="MobiDB-lite"/>
    </source>
</evidence>
<reference evidence="3" key="1">
    <citation type="submission" date="2021-02" db="EMBL/GenBank/DDBJ databases">
        <authorList>
            <person name="Dougan E. K."/>
            <person name="Rhodes N."/>
            <person name="Thang M."/>
            <person name="Chan C."/>
        </authorList>
    </citation>
    <scope>NUCLEOTIDE SEQUENCE</scope>
</reference>
<keyword evidence="2" id="KW-0812">Transmembrane</keyword>
<feature type="transmembrane region" description="Helical" evidence="2">
    <location>
        <begin position="422"/>
        <end position="438"/>
    </location>
</feature>
<feature type="transmembrane region" description="Helical" evidence="2">
    <location>
        <begin position="392"/>
        <end position="415"/>
    </location>
</feature>
<keyword evidence="2" id="KW-1133">Transmembrane helix</keyword>
<feature type="transmembrane region" description="Helical" evidence="2">
    <location>
        <begin position="148"/>
        <end position="168"/>
    </location>
</feature>
<feature type="region of interest" description="Disordered" evidence="1">
    <location>
        <begin position="243"/>
        <end position="262"/>
    </location>
</feature>
<accession>A0A813JUS9</accession>
<organism evidence="3 4">
    <name type="scientific">Polarella glacialis</name>
    <name type="common">Dinoflagellate</name>
    <dbReference type="NCBI Taxonomy" id="89957"/>
    <lineage>
        <taxon>Eukaryota</taxon>
        <taxon>Sar</taxon>
        <taxon>Alveolata</taxon>
        <taxon>Dinophyceae</taxon>
        <taxon>Suessiales</taxon>
        <taxon>Suessiaceae</taxon>
        <taxon>Polarella</taxon>
    </lineage>
</organism>
<proteinExistence type="predicted"/>
<dbReference type="EMBL" id="CAJNNW010026188">
    <property type="protein sequence ID" value="CAE8683369.1"/>
    <property type="molecule type" value="Genomic_DNA"/>
</dbReference>
<dbReference type="AlphaFoldDB" id="A0A813JUS9"/>
<evidence type="ECO:0000313" key="4">
    <source>
        <dbReference type="Proteomes" id="UP000626109"/>
    </source>
</evidence>
<keyword evidence="2" id="KW-0472">Membrane</keyword>